<dbReference type="Gene3D" id="3.40.50.300">
    <property type="entry name" value="P-loop containing nucleotide triphosphate hydrolases"/>
    <property type="match status" value="1"/>
</dbReference>
<evidence type="ECO:0000259" key="1">
    <source>
        <dbReference type="Pfam" id="PF01926"/>
    </source>
</evidence>
<evidence type="ECO:0000313" key="2">
    <source>
        <dbReference type="EMBL" id="OAX31251.1"/>
    </source>
</evidence>
<dbReference type="InterPro" id="IPR006073">
    <property type="entry name" value="GTP-bd"/>
</dbReference>
<accession>A0A1B7MF81</accession>
<organism evidence="2 3">
    <name type="scientific">Rhizopogon vinicolor AM-OR11-026</name>
    <dbReference type="NCBI Taxonomy" id="1314800"/>
    <lineage>
        <taxon>Eukaryota</taxon>
        <taxon>Fungi</taxon>
        <taxon>Dikarya</taxon>
        <taxon>Basidiomycota</taxon>
        <taxon>Agaricomycotina</taxon>
        <taxon>Agaricomycetes</taxon>
        <taxon>Agaricomycetidae</taxon>
        <taxon>Boletales</taxon>
        <taxon>Suillineae</taxon>
        <taxon>Rhizopogonaceae</taxon>
        <taxon>Rhizopogon</taxon>
    </lineage>
</organism>
<dbReference type="Proteomes" id="UP000092154">
    <property type="component" value="Unassembled WGS sequence"/>
</dbReference>
<sequence length="259" mass="29411">MTEVLGNIILVGGSGAGKSSIINMIAGTKVAPISSAAIGCTFESTSHTLPVHGRNFKFFDTAGLDEGVRGKVERGVAIAKVYKLITRLDGGINLLMICMRGPRIKDTADQNWEIFHEIICKKQIPTTLVVTGLENEENLDEWWWNNRGTFEDQGIRPDDTACITTIRGRTLWDGCRVFDDHYENSLAKIQNLILNRVLLRPLRINKINWFYEVARKFFSFFGWTKIREPKEVQKIADACGMSTEERARFREELAKIDIW</sequence>
<feature type="domain" description="G" evidence="1">
    <location>
        <begin position="8"/>
        <end position="130"/>
    </location>
</feature>
<name>A0A1B7MF81_9AGAM</name>
<dbReference type="EMBL" id="KV449496">
    <property type="protein sequence ID" value="OAX31251.1"/>
    <property type="molecule type" value="Genomic_DNA"/>
</dbReference>
<dbReference type="OrthoDB" id="8954335at2759"/>
<dbReference type="GO" id="GO:0005525">
    <property type="term" value="F:GTP binding"/>
    <property type="evidence" value="ECO:0007669"/>
    <property type="project" value="InterPro"/>
</dbReference>
<reference evidence="2 3" key="1">
    <citation type="submission" date="2016-06" db="EMBL/GenBank/DDBJ databases">
        <title>Comparative genomics of the ectomycorrhizal sister species Rhizopogon vinicolor and Rhizopogon vesiculosus (Basidiomycota: Boletales) reveals a divergence of the mating type B locus.</title>
        <authorList>
            <consortium name="DOE Joint Genome Institute"/>
            <person name="Mujic A.B."/>
            <person name="Kuo A."/>
            <person name="Tritt A."/>
            <person name="Lipzen A."/>
            <person name="Chen C."/>
            <person name="Johnson J."/>
            <person name="Sharma A."/>
            <person name="Barry K."/>
            <person name="Grigoriev I.V."/>
            <person name="Spatafora J.W."/>
        </authorList>
    </citation>
    <scope>NUCLEOTIDE SEQUENCE [LARGE SCALE GENOMIC DNA]</scope>
    <source>
        <strain evidence="2 3">AM-OR11-026</strain>
    </source>
</reference>
<dbReference type="SUPFAM" id="SSF52540">
    <property type="entry name" value="P-loop containing nucleoside triphosphate hydrolases"/>
    <property type="match status" value="1"/>
</dbReference>
<gene>
    <name evidence="2" type="ORF">K503DRAFT_870704</name>
</gene>
<keyword evidence="3" id="KW-1185">Reference proteome</keyword>
<dbReference type="STRING" id="1314800.A0A1B7MF81"/>
<dbReference type="AlphaFoldDB" id="A0A1B7MF81"/>
<evidence type="ECO:0000313" key="3">
    <source>
        <dbReference type="Proteomes" id="UP000092154"/>
    </source>
</evidence>
<dbReference type="Pfam" id="PF01926">
    <property type="entry name" value="MMR_HSR1"/>
    <property type="match status" value="1"/>
</dbReference>
<dbReference type="InterPro" id="IPR027417">
    <property type="entry name" value="P-loop_NTPase"/>
</dbReference>
<proteinExistence type="predicted"/>
<dbReference type="InParanoid" id="A0A1B7MF81"/>
<protein>
    <recommendedName>
        <fullName evidence="1">G domain-containing protein</fullName>
    </recommendedName>
</protein>